<organism evidence="2">
    <name type="scientific">Anopheles darlingi</name>
    <name type="common">Mosquito</name>
    <dbReference type="NCBI Taxonomy" id="43151"/>
    <lineage>
        <taxon>Eukaryota</taxon>
        <taxon>Metazoa</taxon>
        <taxon>Ecdysozoa</taxon>
        <taxon>Arthropoda</taxon>
        <taxon>Hexapoda</taxon>
        <taxon>Insecta</taxon>
        <taxon>Pterygota</taxon>
        <taxon>Neoptera</taxon>
        <taxon>Endopterygota</taxon>
        <taxon>Diptera</taxon>
        <taxon>Nematocera</taxon>
        <taxon>Culicoidea</taxon>
        <taxon>Culicidae</taxon>
        <taxon>Anophelinae</taxon>
        <taxon>Anopheles</taxon>
    </lineage>
</organism>
<protein>
    <submittedName>
        <fullName evidence="2">Putative secreted protein</fullName>
    </submittedName>
</protein>
<accession>A0A2M4D9M9</accession>
<sequence length="296" mass="30019">MSFSLLPVLIVSSLLSASFLTDSDDVFSSSSLVSPSAVASTSIFSATPSSNFFSSQLTSMVSVFGRVQSSASTCVVSSICLSAGSSFVFAAVVSSTVTSVSILSEQDFVSVSGAQSLSDLFFVSSTTNLSSEDSSFLSTAWSSVSIFSSVVAEPIFPSSSVAADSDDLLGSLVISLPSWLVVFGEEGASGSALCFSASSIFSVASPLVVATKESSFLPSSSPVTSTFTATLLLSSPSFAIDSLLRPSSSRLEADGSGVFSFGGGGGGSGLSSRLPLRTANTNCTTIESSSDVFTYT</sequence>
<evidence type="ECO:0000256" key="1">
    <source>
        <dbReference type="SAM" id="SignalP"/>
    </source>
</evidence>
<keyword evidence="1" id="KW-0732">Signal</keyword>
<reference evidence="2" key="1">
    <citation type="submission" date="2018-01" db="EMBL/GenBank/DDBJ databases">
        <title>An insight into the sialome of Amazonian anophelines.</title>
        <authorList>
            <person name="Ribeiro J.M."/>
            <person name="Scarpassa V."/>
            <person name="Calvo E."/>
        </authorList>
    </citation>
    <scope>NUCLEOTIDE SEQUENCE</scope>
</reference>
<feature type="chain" id="PRO_5014979881" evidence="1">
    <location>
        <begin position="24"/>
        <end position="296"/>
    </location>
</feature>
<name>A0A2M4D9M9_ANODA</name>
<evidence type="ECO:0000313" key="2">
    <source>
        <dbReference type="EMBL" id="MBW74276.1"/>
    </source>
</evidence>
<dbReference type="AlphaFoldDB" id="A0A2M4D9M9"/>
<proteinExistence type="predicted"/>
<feature type="signal peptide" evidence="1">
    <location>
        <begin position="1"/>
        <end position="23"/>
    </location>
</feature>
<dbReference type="EMBL" id="GGFL01010098">
    <property type="protein sequence ID" value="MBW74276.1"/>
    <property type="molecule type" value="Transcribed_RNA"/>
</dbReference>